<evidence type="ECO:0000313" key="6">
    <source>
        <dbReference type="Proteomes" id="UP001235720"/>
    </source>
</evidence>
<keyword evidence="1" id="KW-0805">Transcription regulation</keyword>
<dbReference type="PANTHER" id="PTHR46796">
    <property type="entry name" value="HTH-TYPE TRANSCRIPTIONAL ACTIVATOR RHAS-RELATED"/>
    <property type="match status" value="1"/>
</dbReference>
<evidence type="ECO:0000256" key="1">
    <source>
        <dbReference type="ARBA" id="ARBA00023015"/>
    </source>
</evidence>
<accession>A0ABT7TK10</accession>
<keyword evidence="2" id="KW-0238">DNA-binding</keyword>
<dbReference type="InterPro" id="IPR050204">
    <property type="entry name" value="AraC_XylS_family_regulators"/>
</dbReference>
<evidence type="ECO:0000259" key="4">
    <source>
        <dbReference type="PROSITE" id="PS01124"/>
    </source>
</evidence>
<dbReference type="PROSITE" id="PS01124">
    <property type="entry name" value="HTH_ARAC_FAMILY_2"/>
    <property type="match status" value="1"/>
</dbReference>
<dbReference type="EMBL" id="JAUCMM010000016">
    <property type="protein sequence ID" value="MDM7889910.1"/>
    <property type="molecule type" value="Genomic_DNA"/>
</dbReference>
<evidence type="ECO:0000256" key="3">
    <source>
        <dbReference type="ARBA" id="ARBA00023163"/>
    </source>
</evidence>
<dbReference type="Gene3D" id="1.10.10.60">
    <property type="entry name" value="Homeodomain-like"/>
    <property type="match status" value="1"/>
</dbReference>
<gene>
    <name evidence="5" type="ORF">QUG98_15765</name>
</gene>
<name>A0ABT7TK10_9MICO</name>
<evidence type="ECO:0000256" key="2">
    <source>
        <dbReference type="ARBA" id="ARBA00023125"/>
    </source>
</evidence>
<evidence type="ECO:0000313" key="5">
    <source>
        <dbReference type="EMBL" id="MDM7889910.1"/>
    </source>
</evidence>
<keyword evidence="3" id="KW-0804">Transcription</keyword>
<dbReference type="InterPro" id="IPR018060">
    <property type="entry name" value="HTH_AraC"/>
</dbReference>
<dbReference type="Proteomes" id="UP001235720">
    <property type="component" value="Unassembled WGS sequence"/>
</dbReference>
<keyword evidence="6" id="KW-1185">Reference proteome</keyword>
<organism evidence="5 6">
    <name type="scientific">Curtobacterium subtropicum</name>
    <dbReference type="NCBI Taxonomy" id="3055138"/>
    <lineage>
        <taxon>Bacteria</taxon>
        <taxon>Bacillati</taxon>
        <taxon>Actinomycetota</taxon>
        <taxon>Actinomycetes</taxon>
        <taxon>Micrococcales</taxon>
        <taxon>Microbacteriaceae</taxon>
        <taxon>Curtobacterium</taxon>
    </lineage>
</organism>
<dbReference type="SUPFAM" id="SSF46689">
    <property type="entry name" value="Homeodomain-like"/>
    <property type="match status" value="1"/>
</dbReference>
<reference evidence="5 6" key="1">
    <citation type="submission" date="2023-06" db="EMBL/GenBank/DDBJ databases">
        <authorList>
            <person name="Feng G."/>
            <person name="Li J."/>
            <person name="Zhu H."/>
        </authorList>
    </citation>
    <scope>NUCLEOTIDE SEQUENCE [LARGE SCALE GENOMIC DNA]</scope>
    <source>
        <strain evidence="5 6">RHCJP20</strain>
    </source>
</reference>
<dbReference type="InterPro" id="IPR009057">
    <property type="entry name" value="Homeodomain-like_sf"/>
</dbReference>
<dbReference type="RefSeq" id="WP_289471442.1">
    <property type="nucleotide sequence ID" value="NZ_JAUCMM010000016.1"/>
</dbReference>
<dbReference type="PANTHER" id="PTHR46796:SF12">
    <property type="entry name" value="HTH-TYPE DNA-BINDING TRANSCRIPTIONAL ACTIVATOR EUTR"/>
    <property type="match status" value="1"/>
</dbReference>
<dbReference type="Pfam" id="PF12833">
    <property type="entry name" value="HTH_18"/>
    <property type="match status" value="1"/>
</dbReference>
<sequence length="322" mass="35922">MNPTPPPRIDVETQSTDLDDARDFLATAYAGNEWSADATRQPFAFRYSAVGDAAMSLRAIRFDGHLEGVMTPSEDFVVQWTKRGSATIGAGDDQIVMEPGRPQLWPQQGAAFSYDDYEQRIVQVNRAALEEVAGERGTAPGQLVLDHTVRPDDRALTVWRSSVQLISHTVLDRRASPLLQAEMGRLGALALLELYPVVSSSLPDELLLPRNAHVRRAVEYVHEHAHLPITSTDLARVASLSLRALQTAFQRTFELSPNAYIRQVRLDRVRDALLAGDPATTNIADVAREWGFAHAGRFSATYQQRHGEYPRQTLRRFGRQRA</sequence>
<comment type="caution">
    <text evidence="5">The sequence shown here is derived from an EMBL/GenBank/DDBJ whole genome shotgun (WGS) entry which is preliminary data.</text>
</comment>
<proteinExistence type="predicted"/>
<protein>
    <submittedName>
        <fullName evidence="5">AraC family transcriptional regulator</fullName>
    </submittedName>
</protein>
<dbReference type="SMART" id="SM00342">
    <property type="entry name" value="HTH_ARAC"/>
    <property type="match status" value="1"/>
</dbReference>
<feature type="domain" description="HTH araC/xylS-type" evidence="4">
    <location>
        <begin position="215"/>
        <end position="316"/>
    </location>
</feature>